<dbReference type="EMBL" id="JAPRFR010000001">
    <property type="protein sequence ID" value="MCZ0725150.1"/>
    <property type="molecule type" value="Genomic_DNA"/>
</dbReference>
<evidence type="ECO:0000256" key="2">
    <source>
        <dbReference type="ARBA" id="ARBA00006669"/>
    </source>
</evidence>
<accession>A0A9X3FLS5</accession>
<dbReference type="AlphaFoldDB" id="A0A9X3FLS5"/>
<evidence type="ECO:0000313" key="10">
    <source>
        <dbReference type="Proteomes" id="UP001146670"/>
    </source>
</evidence>
<dbReference type="GO" id="GO:0034257">
    <property type="term" value="F:nicotinamide riboside transmembrane transporter activity"/>
    <property type="evidence" value="ECO:0007669"/>
    <property type="project" value="InterPro"/>
</dbReference>
<feature type="transmembrane region" description="Helical" evidence="8">
    <location>
        <begin position="147"/>
        <end position="165"/>
    </location>
</feature>
<dbReference type="GO" id="GO:0005886">
    <property type="term" value="C:plasma membrane"/>
    <property type="evidence" value="ECO:0007669"/>
    <property type="project" value="UniProtKB-SubCell"/>
</dbReference>
<reference evidence="9" key="1">
    <citation type="submission" date="2022-12" db="EMBL/GenBank/DDBJ databases">
        <title>Description and comparative metabolic analysis of Aerococcus sp. nov., isolated from the feces of a pig.</title>
        <authorList>
            <person name="Chang Y.-H."/>
        </authorList>
    </citation>
    <scope>NUCLEOTIDE SEQUENCE</scope>
    <source>
        <strain evidence="9">YH-aer222</strain>
    </source>
</reference>
<keyword evidence="6 8" id="KW-1133">Transmembrane helix</keyword>
<evidence type="ECO:0000256" key="8">
    <source>
        <dbReference type="SAM" id="Phobius"/>
    </source>
</evidence>
<keyword evidence="5 8" id="KW-0812">Transmembrane</keyword>
<feature type="transmembrane region" description="Helical" evidence="8">
    <location>
        <begin position="59"/>
        <end position="75"/>
    </location>
</feature>
<feature type="transmembrane region" description="Helical" evidence="8">
    <location>
        <begin position="12"/>
        <end position="29"/>
    </location>
</feature>
<comment type="subcellular location">
    <subcellularLocation>
        <location evidence="1">Cell membrane</location>
        <topology evidence="1">Multi-pass membrane protein</topology>
    </subcellularLocation>
</comment>
<comment type="similarity">
    <text evidence="2">Belongs to the nicotinamide ribonucleoside (NR) uptake permease (TC 4.B.1) family.</text>
</comment>
<keyword evidence="10" id="KW-1185">Reference proteome</keyword>
<keyword evidence="4" id="KW-1003">Cell membrane</keyword>
<proteinExistence type="inferred from homology"/>
<dbReference type="RefSeq" id="WP_268751477.1">
    <property type="nucleotide sequence ID" value="NZ_JAPRFQ010000001.1"/>
</dbReference>
<evidence type="ECO:0000256" key="4">
    <source>
        <dbReference type="ARBA" id="ARBA00022475"/>
    </source>
</evidence>
<dbReference type="InterPro" id="IPR006419">
    <property type="entry name" value="NMN_transpt_PnuC"/>
</dbReference>
<dbReference type="PANTHER" id="PTHR36122:SF2">
    <property type="entry name" value="NICOTINAMIDE RIBOSIDE TRANSPORTER PNUC"/>
    <property type="match status" value="1"/>
</dbReference>
<feature type="transmembrane region" description="Helical" evidence="8">
    <location>
        <begin position="195"/>
        <end position="217"/>
    </location>
</feature>
<evidence type="ECO:0000256" key="5">
    <source>
        <dbReference type="ARBA" id="ARBA00022692"/>
    </source>
</evidence>
<protein>
    <submittedName>
        <fullName evidence="9">Nicotinamide riboside transporter PnuC</fullName>
    </submittedName>
</protein>
<evidence type="ECO:0000256" key="3">
    <source>
        <dbReference type="ARBA" id="ARBA00022448"/>
    </source>
</evidence>
<evidence type="ECO:0000256" key="6">
    <source>
        <dbReference type="ARBA" id="ARBA00022989"/>
    </source>
</evidence>
<sequence length="230" mass="26449">MKLKNYFTRFELFLWLGSLALIIGSAIIFPGQHPLTVIAAVIGVTAIITGAKGNPLSKVLMIIFSLFYGYISWTFDYYGEMITYLGMTGPMEAFALYTWLKNPFEEGKVEVRVNQLSKRELIFILLLSAVVALIFYPILAFFNTENLIPSTISVLTSFLAVFLTYRRSEYFPLAYASNDLVLICLWALASLSNRAYLSVVICFLVFFVNDMYSYLSWARMRQRQRYRQEN</sequence>
<dbReference type="NCBIfam" id="TIGR01528">
    <property type="entry name" value="NMN_trans_PnuC"/>
    <property type="match status" value="1"/>
</dbReference>
<dbReference type="PANTHER" id="PTHR36122">
    <property type="entry name" value="NICOTINAMIDE RIBOSIDE TRANSPORTER PNUC"/>
    <property type="match status" value="1"/>
</dbReference>
<name>A0A9X3FLS5_9LACT</name>
<feature type="transmembrane region" description="Helical" evidence="8">
    <location>
        <begin position="172"/>
        <end position="189"/>
    </location>
</feature>
<evidence type="ECO:0000256" key="1">
    <source>
        <dbReference type="ARBA" id="ARBA00004651"/>
    </source>
</evidence>
<gene>
    <name evidence="9" type="primary">pnuC</name>
    <name evidence="9" type="ORF">OW157_01035</name>
</gene>
<feature type="transmembrane region" description="Helical" evidence="8">
    <location>
        <begin position="35"/>
        <end position="52"/>
    </location>
</feature>
<organism evidence="9 10">
    <name type="scientific">Aerococcus kribbianus</name>
    <dbReference type="NCBI Taxonomy" id="2999064"/>
    <lineage>
        <taxon>Bacteria</taxon>
        <taxon>Bacillati</taxon>
        <taxon>Bacillota</taxon>
        <taxon>Bacilli</taxon>
        <taxon>Lactobacillales</taxon>
        <taxon>Aerococcaceae</taxon>
        <taxon>Aerococcus</taxon>
    </lineage>
</organism>
<dbReference type="Proteomes" id="UP001146670">
    <property type="component" value="Unassembled WGS sequence"/>
</dbReference>
<comment type="caution">
    <text evidence="9">The sequence shown here is derived from an EMBL/GenBank/DDBJ whole genome shotgun (WGS) entry which is preliminary data.</text>
</comment>
<evidence type="ECO:0000256" key="7">
    <source>
        <dbReference type="ARBA" id="ARBA00023136"/>
    </source>
</evidence>
<feature type="transmembrane region" description="Helical" evidence="8">
    <location>
        <begin position="81"/>
        <end position="100"/>
    </location>
</feature>
<keyword evidence="3" id="KW-0813">Transport</keyword>
<dbReference type="Pfam" id="PF04973">
    <property type="entry name" value="NMN_transporter"/>
    <property type="match status" value="1"/>
</dbReference>
<evidence type="ECO:0000313" key="9">
    <source>
        <dbReference type="EMBL" id="MCZ0725150.1"/>
    </source>
</evidence>
<feature type="transmembrane region" description="Helical" evidence="8">
    <location>
        <begin position="121"/>
        <end position="141"/>
    </location>
</feature>
<keyword evidence="7 8" id="KW-0472">Membrane</keyword>